<dbReference type="InterPro" id="IPR052190">
    <property type="entry name" value="Euk-Arch_PrmC-MTase"/>
</dbReference>
<evidence type="ECO:0000259" key="6">
    <source>
        <dbReference type="Pfam" id="PF05175"/>
    </source>
</evidence>
<dbReference type="Proteomes" id="UP000673691">
    <property type="component" value="Unassembled WGS sequence"/>
</dbReference>
<dbReference type="PROSITE" id="PS00092">
    <property type="entry name" value="N6_MTASE"/>
    <property type="match status" value="1"/>
</dbReference>
<dbReference type="SUPFAM" id="SSF53335">
    <property type="entry name" value="S-adenosyl-L-methionine-dependent methyltransferases"/>
    <property type="match status" value="1"/>
</dbReference>
<dbReference type="GO" id="GO:0035657">
    <property type="term" value="C:eRF1 methyltransferase complex"/>
    <property type="evidence" value="ECO:0007669"/>
    <property type="project" value="TreeGrafter"/>
</dbReference>
<dbReference type="InterPro" id="IPR007848">
    <property type="entry name" value="Small_mtfrase_dom"/>
</dbReference>
<feature type="region of interest" description="Disordered" evidence="5">
    <location>
        <begin position="39"/>
        <end position="60"/>
    </location>
</feature>
<reference evidence="7 8" key="1">
    <citation type="journal article" name="Sci. Rep.">
        <title>Genome-scale phylogenetic analyses confirm Olpidium as the closest living zoosporic fungus to the non-flagellated, terrestrial fungi.</title>
        <authorList>
            <person name="Chang Y."/>
            <person name="Rochon D."/>
            <person name="Sekimoto S."/>
            <person name="Wang Y."/>
            <person name="Chovatia M."/>
            <person name="Sandor L."/>
            <person name="Salamov A."/>
            <person name="Grigoriev I.V."/>
            <person name="Stajich J.E."/>
            <person name="Spatafora J.W."/>
        </authorList>
    </citation>
    <scope>NUCLEOTIDE SEQUENCE [LARGE SCALE GENOMIC DNA]</scope>
    <source>
        <strain evidence="7">S191</strain>
    </source>
</reference>
<feature type="domain" description="Methyltransferase small" evidence="6">
    <location>
        <begin position="124"/>
        <end position="208"/>
    </location>
</feature>
<dbReference type="OrthoDB" id="406152at2759"/>
<organism evidence="7 8">
    <name type="scientific">Olpidium bornovanus</name>
    <dbReference type="NCBI Taxonomy" id="278681"/>
    <lineage>
        <taxon>Eukaryota</taxon>
        <taxon>Fungi</taxon>
        <taxon>Fungi incertae sedis</taxon>
        <taxon>Olpidiomycota</taxon>
        <taxon>Olpidiomycotina</taxon>
        <taxon>Olpidiomycetes</taxon>
        <taxon>Olpidiales</taxon>
        <taxon>Olpidiaceae</taxon>
        <taxon>Olpidium</taxon>
    </lineage>
</organism>
<protein>
    <recommendedName>
        <fullName evidence="6">Methyltransferase small domain-containing protein</fullName>
    </recommendedName>
</protein>
<keyword evidence="4" id="KW-0949">S-adenosyl-L-methionine</keyword>
<dbReference type="Pfam" id="PF05175">
    <property type="entry name" value="MTS"/>
    <property type="match status" value="1"/>
</dbReference>
<dbReference type="EMBL" id="JAEFCI010007815">
    <property type="protein sequence ID" value="KAG5458839.1"/>
    <property type="molecule type" value="Genomic_DNA"/>
</dbReference>
<evidence type="ECO:0000256" key="2">
    <source>
        <dbReference type="ARBA" id="ARBA00022603"/>
    </source>
</evidence>
<evidence type="ECO:0000256" key="4">
    <source>
        <dbReference type="ARBA" id="ARBA00022691"/>
    </source>
</evidence>
<dbReference type="GO" id="GO:0008757">
    <property type="term" value="F:S-adenosylmethionine-dependent methyltransferase activity"/>
    <property type="evidence" value="ECO:0007669"/>
    <property type="project" value="TreeGrafter"/>
</dbReference>
<comment type="caution">
    <text evidence="7">The sequence shown here is derived from an EMBL/GenBank/DDBJ whole genome shotgun (WGS) entry which is preliminary data.</text>
</comment>
<dbReference type="PANTHER" id="PTHR45875">
    <property type="entry name" value="METHYLTRANSFERASE N6AMT1"/>
    <property type="match status" value="1"/>
</dbReference>
<dbReference type="GO" id="GO:0032259">
    <property type="term" value="P:methylation"/>
    <property type="evidence" value="ECO:0007669"/>
    <property type="project" value="UniProtKB-KW"/>
</dbReference>
<evidence type="ECO:0000256" key="1">
    <source>
        <dbReference type="ARBA" id="ARBA00006149"/>
    </source>
</evidence>
<dbReference type="Gene3D" id="3.40.50.150">
    <property type="entry name" value="Vaccinia Virus protein VP39"/>
    <property type="match status" value="1"/>
</dbReference>
<keyword evidence="3" id="KW-0808">Transferase</keyword>
<accession>A0A8H7ZTB7</accession>
<evidence type="ECO:0000313" key="7">
    <source>
        <dbReference type="EMBL" id="KAG5458839.1"/>
    </source>
</evidence>
<dbReference type="InterPro" id="IPR029063">
    <property type="entry name" value="SAM-dependent_MTases_sf"/>
</dbReference>
<dbReference type="AlphaFoldDB" id="A0A8H7ZTB7"/>
<proteinExistence type="inferred from homology"/>
<gene>
    <name evidence="7" type="ORF">BJ554DRAFT_863</name>
</gene>
<keyword evidence="8" id="KW-1185">Reference proteome</keyword>
<evidence type="ECO:0000256" key="3">
    <source>
        <dbReference type="ARBA" id="ARBA00022679"/>
    </source>
</evidence>
<evidence type="ECO:0000313" key="8">
    <source>
        <dbReference type="Proteomes" id="UP000673691"/>
    </source>
</evidence>
<keyword evidence="2" id="KW-0489">Methyltransferase</keyword>
<evidence type="ECO:0000256" key="5">
    <source>
        <dbReference type="SAM" id="MobiDB-lite"/>
    </source>
</evidence>
<dbReference type="GO" id="GO:0003676">
    <property type="term" value="F:nucleic acid binding"/>
    <property type="evidence" value="ECO:0007669"/>
    <property type="project" value="InterPro"/>
</dbReference>
<dbReference type="InterPro" id="IPR002052">
    <property type="entry name" value="DNA_methylase_N6_adenine_CS"/>
</dbReference>
<dbReference type="GO" id="GO:0008276">
    <property type="term" value="F:protein methyltransferase activity"/>
    <property type="evidence" value="ECO:0007669"/>
    <property type="project" value="TreeGrafter"/>
</dbReference>
<name>A0A8H7ZTB7_9FUNG</name>
<comment type="similarity">
    <text evidence="1">Belongs to the eukaryotic/archaeal PrmC-related family.</text>
</comment>
<sequence length="341" mass="37355">MFPTPDLSHLSKRDFDAVYEPAGVCVCVWSLSRSLSLSPSPSLSLFRREPNQNRPPGVSLSNSEDTFLLLDALEQDARALRDLRPAICLELGLPALVTVKRPLPPRPRRHIFACQTQFAQNQRNDQSVVSTSSGTGCVTVFLAKLLAPLSPLFLCTDVSPSACKATAATAGQNEVELVEAVNTWFVDGLARRIEKSVDVLIFNPPYVVTPSDEVYTRRDVGKRGAAIEAAWAGGSDGREVIDMMLDIVDVGNNNGSAATDWKRGCHWGGSALSRGRVLHRAHQAKQAGGDSRYSQATIWTGKQSQWEGVNRPAYGQVAAQRRAGRENLFIVKFWRSRPTPE</sequence>
<dbReference type="PANTHER" id="PTHR45875:SF1">
    <property type="entry name" value="METHYLTRANSFERASE N6AMT1"/>
    <property type="match status" value="1"/>
</dbReference>